<dbReference type="PANTHER" id="PTHR12960:SF0">
    <property type="entry name" value="MRNA EXPORT FACTOR GLE1"/>
    <property type="match status" value="1"/>
</dbReference>
<dbReference type="GO" id="GO:0005737">
    <property type="term" value="C:cytoplasm"/>
    <property type="evidence" value="ECO:0007669"/>
    <property type="project" value="UniProtKB-SubCell"/>
</dbReference>
<dbReference type="GO" id="GO:0016973">
    <property type="term" value="P:poly(A)+ mRNA export from nucleus"/>
    <property type="evidence" value="ECO:0007669"/>
    <property type="project" value="InterPro"/>
</dbReference>
<feature type="coiled-coil region" evidence="16">
    <location>
        <begin position="112"/>
        <end position="182"/>
    </location>
</feature>
<evidence type="ECO:0000256" key="1">
    <source>
        <dbReference type="ARBA" id="ARBA00004496"/>
    </source>
</evidence>
<sequence>MEENNEDVLKTNVFQKVKQINHLANEVTIGPNIPKKDTVGEPQISINSNTTKTMVNSDVNNVNKLPSREFWKIMDLQRQDKLLRDLNRRLQVFKQFDKSQLEQSQEKWLKTKQNILQDVEKNEANVLQANEQFEATQSAQDALFKQQTQSAISRIKARQEQLREKERLKKKVLENVNQIRANQAKFNSEWLEISKLLKGGPCITNVLVKSSKKIDADLFQTLPNEMASIIEKCKIKNGSAIDISDVQKSDEVKSKVIKFRELLQEAYAEYDNNIQATKANVPSNISGIEVSKNSVQTINEPELNLKIVECSESQTSDLEKLSKCIDMGDLQIYAEIMDFHDIFRQSFAQLEYDSTLKTFKFDLKKAINIPVNSLSGVTSDHIMDKYQKLHRLLSGQTVLIADKQINASKHPQGIAFCTDLLAKKFVIQGDLMVSSNPESAFCYASVILSLWNDFPNFGKVLLAYFYKFCPYLVPYYIPKEMGESDEDYYLKLGYQYNDGEVEKQDKFLKRMTGILKLYFAILISKPKRGQNISPHNLKNGWRWLASFLKLEPQIDITATALHVFLETAGFEMENRYGTVFHKVLKCILQIFMPKCQQVQCTGGAVTRLELLLTEYLKTKKFQKPHGFMDYAMW</sequence>
<evidence type="ECO:0000256" key="3">
    <source>
        <dbReference type="ARBA" id="ARBA00011056"/>
    </source>
</evidence>
<name>A0A6J2X3W6_SITOR</name>
<keyword evidence="10" id="KW-0906">Nuclear pore complex</keyword>
<keyword evidence="4" id="KW-0813">Transport</keyword>
<evidence type="ECO:0000256" key="12">
    <source>
        <dbReference type="ARBA" id="ARBA00024680"/>
    </source>
</evidence>
<dbReference type="GO" id="GO:0005543">
    <property type="term" value="F:phospholipid binding"/>
    <property type="evidence" value="ECO:0007669"/>
    <property type="project" value="TreeGrafter"/>
</dbReference>
<dbReference type="InterPro" id="IPR012476">
    <property type="entry name" value="GLE1"/>
</dbReference>
<dbReference type="RefSeq" id="XP_030745901.1">
    <property type="nucleotide sequence ID" value="XM_030890041.1"/>
</dbReference>
<evidence type="ECO:0000256" key="10">
    <source>
        <dbReference type="ARBA" id="ARBA00023132"/>
    </source>
</evidence>
<evidence type="ECO:0000256" key="9">
    <source>
        <dbReference type="ARBA" id="ARBA00023054"/>
    </source>
</evidence>
<evidence type="ECO:0000313" key="18">
    <source>
        <dbReference type="RefSeq" id="XP_030745901.1"/>
    </source>
</evidence>
<protein>
    <recommendedName>
        <fullName evidence="13">mRNA export factor GLE1</fullName>
    </recommendedName>
    <alternativeName>
        <fullName evidence="15">GLE1 RNA export mediator</fullName>
    </alternativeName>
    <alternativeName>
        <fullName evidence="14">Nucleoporin GLE1</fullName>
    </alternativeName>
</protein>
<keyword evidence="6" id="KW-0509">mRNA transport</keyword>
<keyword evidence="7" id="KW-0653">Protein transport</keyword>
<dbReference type="KEGG" id="soy:115874772"/>
<organism evidence="17 18">
    <name type="scientific">Sitophilus oryzae</name>
    <name type="common">Rice weevil</name>
    <name type="synonym">Curculio oryzae</name>
    <dbReference type="NCBI Taxonomy" id="7048"/>
    <lineage>
        <taxon>Eukaryota</taxon>
        <taxon>Metazoa</taxon>
        <taxon>Ecdysozoa</taxon>
        <taxon>Arthropoda</taxon>
        <taxon>Hexapoda</taxon>
        <taxon>Insecta</taxon>
        <taxon>Pterygota</taxon>
        <taxon>Neoptera</taxon>
        <taxon>Endopterygota</taxon>
        <taxon>Coleoptera</taxon>
        <taxon>Polyphaga</taxon>
        <taxon>Cucujiformia</taxon>
        <taxon>Curculionidae</taxon>
        <taxon>Dryophthorinae</taxon>
        <taxon>Sitophilus</taxon>
    </lineage>
</organism>
<dbReference type="AlphaFoldDB" id="A0A6J2X3W6"/>
<comment type="subcellular location">
    <subcellularLocation>
        <location evidence="1">Cytoplasm</location>
    </subcellularLocation>
    <subcellularLocation>
        <location evidence="2">Nucleus</location>
        <location evidence="2">Nuclear pore complex</location>
    </subcellularLocation>
</comment>
<evidence type="ECO:0000256" key="2">
    <source>
        <dbReference type="ARBA" id="ARBA00004567"/>
    </source>
</evidence>
<reference evidence="18" key="1">
    <citation type="submission" date="2025-08" db="UniProtKB">
        <authorList>
            <consortium name="RefSeq"/>
        </authorList>
    </citation>
    <scope>IDENTIFICATION</scope>
    <source>
        <tissue evidence="18">Gonads</tissue>
    </source>
</reference>
<keyword evidence="9 16" id="KW-0175">Coiled coil</keyword>
<dbReference type="InterPro" id="IPR038506">
    <property type="entry name" value="GLE1-like_sf"/>
</dbReference>
<comment type="similarity">
    <text evidence="3">Belongs to the GLE1 family.</text>
</comment>
<dbReference type="GO" id="GO:0000822">
    <property type="term" value="F:inositol hexakisphosphate binding"/>
    <property type="evidence" value="ECO:0007669"/>
    <property type="project" value="TreeGrafter"/>
</dbReference>
<dbReference type="PANTHER" id="PTHR12960">
    <property type="entry name" value="GLE-1-RELATED"/>
    <property type="match status" value="1"/>
</dbReference>
<dbReference type="GeneID" id="115874772"/>
<keyword evidence="11" id="KW-0539">Nucleus</keyword>
<keyword evidence="17" id="KW-1185">Reference proteome</keyword>
<evidence type="ECO:0000256" key="5">
    <source>
        <dbReference type="ARBA" id="ARBA00022490"/>
    </source>
</evidence>
<proteinExistence type="inferred from homology"/>
<evidence type="ECO:0000256" key="4">
    <source>
        <dbReference type="ARBA" id="ARBA00022448"/>
    </source>
</evidence>
<dbReference type="Proteomes" id="UP000504635">
    <property type="component" value="Unplaced"/>
</dbReference>
<evidence type="ECO:0000256" key="14">
    <source>
        <dbReference type="ARBA" id="ARBA00029983"/>
    </source>
</evidence>
<dbReference type="GO" id="GO:0031369">
    <property type="term" value="F:translation initiation factor binding"/>
    <property type="evidence" value="ECO:0007669"/>
    <property type="project" value="TreeGrafter"/>
</dbReference>
<evidence type="ECO:0000256" key="11">
    <source>
        <dbReference type="ARBA" id="ARBA00023242"/>
    </source>
</evidence>
<dbReference type="InParanoid" id="A0A6J2X3W6"/>
<comment type="function">
    <text evidence="12">Required for the export of mRNAs containing poly(A) tails from the nucleus into the cytoplasm. May be involved in the terminal step of the mRNA transport through the nuclear pore complex (NPC).</text>
</comment>
<evidence type="ECO:0000256" key="16">
    <source>
        <dbReference type="SAM" id="Coils"/>
    </source>
</evidence>
<keyword evidence="5" id="KW-0963">Cytoplasm</keyword>
<evidence type="ECO:0000256" key="13">
    <source>
        <dbReference type="ARBA" id="ARBA00026227"/>
    </source>
</evidence>
<dbReference type="GO" id="GO:0044614">
    <property type="term" value="C:nuclear pore cytoplasmic filaments"/>
    <property type="evidence" value="ECO:0007669"/>
    <property type="project" value="TreeGrafter"/>
</dbReference>
<dbReference type="FunFam" id="1.25.40.510:FF:000001">
    <property type="entry name" value="Nucleoporin GLE1 isoform 1"/>
    <property type="match status" value="1"/>
</dbReference>
<keyword evidence="8" id="KW-0811">Translocation</keyword>
<evidence type="ECO:0000313" key="17">
    <source>
        <dbReference type="Proteomes" id="UP000504635"/>
    </source>
</evidence>
<accession>A0A6J2X3W6</accession>
<dbReference type="Gene3D" id="1.25.40.510">
    <property type="entry name" value="GLE1-like"/>
    <property type="match status" value="1"/>
</dbReference>
<dbReference type="GO" id="GO:0015031">
    <property type="term" value="P:protein transport"/>
    <property type="evidence" value="ECO:0007669"/>
    <property type="project" value="UniProtKB-KW"/>
</dbReference>
<gene>
    <name evidence="18" type="primary">LOC115874772</name>
</gene>
<evidence type="ECO:0000256" key="7">
    <source>
        <dbReference type="ARBA" id="ARBA00022927"/>
    </source>
</evidence>
<evidence type="ECO:0000256" key="8">
    <source>
        <dbReference type="ARBA" id="ARBA00023010"/>
    </source>
</evidence>
<dbReference type="Pfam" id="PF07817">
    <property type="entry name" value="GLE1"/>
    <property type="match status" value="1"/>
</dbReference>
<dbReference type="OrthoDB" id="420884at2759"/>
<evidence type="ECO:0000256" key="15">
    <source>
        <dbReference type="ARBA" id="ARBA00030897"/>
    </source>
</evidence>
<evidence type="ECO:0000256" key="6">
    <source>
        <dbReference type="ARBA" id="ARBA00022816"/>
    </source>
</evidence>